<sequence length="108" mass="12416">MNNIKTLIALVSFSLFVINGCGPSYHIVKKAPRTQENLQAYRECQRTVIVARGGDELEYNRLFNNCLKTLDASESRVEGYPKTPEGCEQMVKLREYLNGPEIYYYLCK</sequence>
<organism evidence="1">
    <name type="scientific">hydrocarbon metagenome</name>
    <dbReference type="NCBI Taxonomy" id="938273"/>
    <lineage>
        <taxon>unclassified sequences</taxon>
        <taxon>metagenomes</taxon>
        <taxon>ecological metagenomes</taxon>
    </lineage>
</organism>
<name>A0A0W8FQD2_9ZZZZ</name>
<protein>
    <submittedName>
        <fullName evidence="1">Uncharacterized protein</fullName>
    </submittedName>
</protein>
<gene>
    <name evidence="1" type="ORF">ASZ90_007155</name>
</gene>
<reference evidence="1" key="1">
    <citation type="journal article" date="2015" name="Proc. Natl. Acad. Sci. U.S.A.">
        <title>Networks of energetic and metabolic interactions define dynamics in microbial communities.</title>
        <authorList>
            <person name="Embree M."/>
            <person name="Liu J.K."/>
            <person name="Al-Bassam M.M."/>
            <person name="Zengler K."/>
        </authorList>
    </citation>
    <scope>NUCLEOTIDE SEQUENCE</scope>
</reference>
<evidence type="ECO:0000313" key="1">
    <source>
        <dbReference type="EMBL" id="KUG23078.1"/>
    </source>
</evidence>
<accession>A0A0W8FQD2</accession>
<dbReference type="AlphaFoldDB" id="A0A0W8FQD2"/>
<dbReference type="EMBL" id="LNQE01000922">
    <property type="protein sequence ID" value="KUG23078.1"/>
    <property type="molecule type" value="Genomic_DNA"/>
</dbReference>
<proteinExistence type="predicted"/>
<comment type="caution">
    <text evidence="1">The sequence shown here is derived from an EMBL/GenBank/DDBJ whole genome shotgun (WGS) entry which is preliminary data.</text>
</comment>